<name>A0A8J1XJ45_OWEFU</name>
<dbReference type="SUPFAM" id="SSF57414">
    <property type="entry name" value="Hairpin loop containing domain-like"/>
    <property type="match status" value="2"/>
</dbReference>
<organism evidence="2 3">
    <name type="scientific">Owenia fusiformis</name>
    <name type="common">Polychaete worm</name>
    <dbReference type="NCBI Taxonomy" id="6347"/>
    <lineage>
        <taxon>Eukaryota</taxon>
        <taxon>Metazoa</taxon>
        <taxon>Spiralia</taxon>
        <taxon>Lophotrochozoa</taxon>
        <taxon>Annelida</taxon>
        <taxon>Polychaeta</taxon>
        <taxon>Sedentaria</taxon>
        <taxon>Canalipalpata</taxon>
        <taxon>Sabellida</taxon>
        <taxon>Oweniida</taxon>
        <taxon>Oweniidae</taxon>
        <taxon>Owenia</taxon>
    </lineage>
</organism>
<reference evidence="2" key="1">
    <citation type="submission" date="2022-03" db="EMBL/GenBank/DDBJ databases">
        <authorList>
            <person name="Martin C."/>
        </authorList>
    </citation>
    <scope>NUCLEOTIDE SEQUENCE</scope>
</reference>
<dbReference type="EMBL" id="CAIIXF020000011">
    <property type="protein sequence ID" value="CAH1799448.1"/>
    <property type="molecule type" value="Genomic_DNA"/>
</dbReference>
<evidence type="ECO:0000313" key="3">
    <source>
        <dbReference type="Proteomes" id="UP000749559"/>
    </source>
</evidence>
<dbReference type="Proteomes" id="UP000749559">
    <property type="component" value="Unassembled WGS sequence"/>
</dbReference>
<accession>A0A8J1XJ45</accession>
<protein>
    <recommendedName>
        <fullName evidence="1">Apple domain-containing protein</fullName>
    </recommendedName>
</protein>
<keyword evidence="3" id="KW-1185">Reference proteome</keyword>
<proteinExistence type="predicted"/>
<sequence>MYINWTFKMLQTKDYTLCFLLVTCLIISPVHGSWLKLPHGCIVGHDAEISKGISNATECAEKCDSPDYPSCASIEFISSKKLCRFSPAHSQYPKPHKGSNVEVPCPEDPGIEYWQRVPVVPKSTYPYIQIPNTCIIGLDVASINSRNIEECWAECNNLAKGCKAIEYNSLLNECHLHGSFIEFSTVGNEWSSPCAINGEGSWVYRQSNSVSLSDIDNIVQFGGWLAE</sequence>
<comment type="caution">
    <text evidence="2">The sequence shown here is derived from an EMBL/GenBank/DDBJ whole genome shotgun (WGS) entry which is preliminary data.</text>
</comment>
<evidence type="ECO:0000313" key="2">
    <source>
        <dbReference type="EMBL" id="CAH1799448.1"/>
    </source>
</evidence>
<feature type="domain" description="Apple" evidence="1">
    <location>
        <begin position="38"/>
        <end position="92"/>
    </location>
</feature>
<evidence type="ECO:0000259" key="1">
    <source>
        <dbReference type="Pfam" id="PF00024"/>
    </source>
</evidence>
<feature type="domain" description="Apple" evidence="1">
    <location>
        <begin position="127"/>
        <end position="179"/>
    </location>
</feature>
<dbReference type="Gene3D" id="3.50.4.10">
    <property type="entry name" value="Hepatocyte Growth Factor"/>
    <property type="match status" value="1"/>
</dbReference>
<dbReference type="AlphaFoldDB" id="A0A8J1XJ45"/>
<dbReference type="InterPro" id="IPR003609">
    <property type="entry name" value="Pan_app"/>
</dbReference>
<gene>
    <name evidence="2" type="ORF">OFUS_LOCUS23459</name>
</gene>
<dbReference type="Pfam" id="PF00024">
    <property type="entry name" value="PAN_1"/>
    <property type="match status" value="2"/>
</dbReference>